<reference evidence="1" key="1">
    <citation type="submission" date="2018-06" db="EMBL/GenBank/DDBJ databases">
        <authorList>
            <person name="Zhirakovskaya E."/>
        </authorList>
    </citation>
    <scope>NUCLEOTIDE SEQUENCE</scope>
</reference>
<proteinExistence type="predicted"/>
<sequence length="344" mass="40141">MKHSHWVHKNTSIKLTLISLWLILQLFTMKAMAMQIEEPEYFLQLDVHEFPRMLVVNGVVIEKDQSGKGTSATAFPINHWIKNGENTLELHYGPENFIKKRTHQNSRCNVSIVVKGKVGGKKISYKVADLSYVPNYDIPLSERFKGSMPAGRYTYSEKESKPTTDKGDFSIGAVQADSDKYDQRGNRIYRTFTADVPFPKWAFFSADKIYSYPRTNENYDGMKLKVWPMLLKLWDLFESKKIDKILPLFEARSKELDMAYYREPGYSIKSFEHDLKNIYKAGYPLDRIDFEQMKLIVAYNEKLFTIANAADSTGTVMFYDKKDNTNTFFNMYWMKKDGKWSIIR</sequence>
<organism evidence="1">
    <name type="scientific">hydrothermal vent metagenome</name>
    <dbReference type="NCBI Taxonomy" id="652676"/>
    <lineage>
        <taxon>unclassified sequences</taxon>
        <taxon>metagenomes</taxon>
        <taxon>ecological metagenomes</taxon>
    </lineage>
</organism>
<dbReference type="EMBL" id="UOFF01000154">
    <property type="protein sequence ID" value="VAW55983.1"/>
    <property type="molecule type" value="Genomic_DNA"/>
</dbReference>
<gene>
    <name evidence="1" type="ORF">MNBD_GAMMA07-2245</name>
</gene>
<accession>A0A3B0WU89</accession>
<evidence type="ECO:0000313" key="1">
    <source>
        <dbReference type="EMBL" id="VAW55983.1"/>
    </source>
</evidence>
<name>A0A3B0WU89_9ZZZZ</name>
<dbReference type="AlphaFoldDB" id="A0A3B0WU89"/>
<protein>
    <submittedName>
        <fullName evidence="1">Uncharacterized protein</fullName>
    </submittedName>
</protein>